<evidence type="ECO:0000313" key="5">
    <source>
        <dbReference type="EMBL" id="MDO5976196.1"/>
    </source>
</evidence>
<reference evidence="5" key="1">
    <citation type="submission" date="2023-07" db="EMBL/GenBank/DDBJ databases">
        <title>Two novel species in the genus Flavivirga.</title>
        <authorList>
            <person name="Kwon K."/>
        </authorList>
    </citation>
    <scope>NUCLEOTIDE SEQUENCE</scope>
    <source>
        <strain evidence="5">KACC 14158</strain>
    </source>
</reference>
<dbReference type="Pfam" id="PF12833">
    <property type="entry name" value="HTH_18"/>
    <property type="match status" value="1"/>
</dbReference>
<dbReference type="Proteomes" id="UP001176806">
    <property type="component" value="Unassembled WGS sequence"/>
</dbReference>
<dbReference type="PANTHER" id="PTHR43280:SF32">
    <property type="entry name" value="TRANSCRIPTIONAL REGULATORY PROTEIN"/>
    <property type="match status" value="1"/>
</dbReference>
<proteinExistence type="predicted"/>
<evidence type="ECO:0000256" key="1">
    <source>
        <dbReference type="ARBA" id="ARBA00023015"/>
    </source>
</evidence>
<dbReference type="RefSeq" id="WP_303303464.1">
    <property type="nucleotide sequence ID" value="NZ_BAABDA010000028.1"/>
</dbReference>
<evidence type="ECO:0000313" key="6">
    <source>
        <dbReference type="Proteomes" id="UP001176806"/>
    </source>
</evidence>
<feature type="domain" description="HTH araC/xylS-type" evidence="4">
    <location>
        <begin position="180"/>
        <end position="278"/>
    </location>
</feature>
<dbReference type="SUPFAM" id="SSF46689">
    <property type="entry name" value="Homeodomain-like"/>
    <property type="match status" value="1"/>
</dbReference>
<evidence type="ECO:0000256" key="3">
    <source>
        <dbReference type="ARBA" id="ARBA00023163"/>
    </source>
</evidence>
<dbReference type="SMART" id="SM00342">
    <property type="entry name" value="HTH_ARAC"/>
    <property type="match status" value="1"/>
</dbReference>
<dbReference type="PANTHER" id="PTHR43280">
    <property type="entry name" value="ARAC-FAMILY TRANSCRIPTIONAL REGULATOR"/>
    <property type="match status" value="1"/>
</dbReference>
<evidence type="ECO:0000256" key="2">
    <source>
        <dbReference type="ARBA" id="ARBA00023125"/>
    </source>
</evidence>
<sequence>MKQIIINKQNDELTFRLERFNNLNHFNHLQRKNYYSIILLRSASFNLKVDFSEYQLKANHMICLSPYQPFMVTSDEECSGFLLNFHPGFFCTYRHQNDIETEGILFGNFHGLPFFKLSEETLFFNLIDQISREMDKDSIAQYEMLVAFLKIFLIEAVRQKKKFDKDTVLKFVDKHSEVLQNLVDAIESNYFKLHTPQEYAGMLCISPKTLAVMVKKYLNQTLTDLITNRIILAAKRELYLTSKPVKKIAASLGYEDEFYFSRFFKKKVGVSPNIYKKTVGFAKLEKLKNTPSIGLQ</sequence>
<dbReference type="InterPro" id="IPR020449">
    <property type="entry name" value="Tscrpt_reg_AraC-type_HTH"/>
</dbReference>
<keyword evidence="6" id="KW-1185">Reference proteome</keyword>
<dbReference type="PROSITE" id="PS01124">
    <property type="entry name" value="HTH_ARAC_FAMILY_2"/>
    <property type="match status" value="1"/>
</dbReference>
<keyword evidence="1" id="KW-0805">Transcription regulation</keyword>
<evidence type="ECO:0000259" key="4">
    <source>
        <dbReference type="PROSITE" id="PS01124"/>
    </source>
</evidence>
<dbReference type="EMBL" id="JAUOEL010000007">
    <property type="protein sequence ID" value="MDO5976196.1"/>
    <property type="molecule type" value="Genomic_DNA"/>
</dbReference>
<keyword evidence="2" id="KW-0238">DNA-binding</keyword>
<dbReference type="Gene3D" id="1.10.10.60">
    <property type="entry name" value="Homeodomain-like"/>
    <property type="match status" value="1"/>
</dbReference>
<gene>
    <name evidence="5" type="ORF">Q4Q40_18505</name>
</gene>
<accession>A0ABT8WTI7</accession>
<keyword evidence="3" id="KW-0804">Transcription</keyword>
<name>A0ABT8WTI7_9FLAO</name>
<comment type="caution">
    <text evidence="5">The sequence shown here is derived from an EMBL/GenBank/DDBJ whole genome shotgun (WGS) entry which is preliminary data.</text>
</comment>
<dbReference type="InterPro" id="IPR018060">
    <property type="entry name" value="HTH_AraC"/>
</dbReference>
<dbReference type="PRINTS" id="PR00032">
    <property type="entry name" value="HTHARAC"/>
</dbReference>
<dbReference type="InterPro" id="IPR009057">
    <property type="entry name" value="Homeodomain-like_sf"/>
</dbReference>
<organism evidence="5 6">
    <name type="scientific">Flavivirga jejuensis</name>
    <dbReference type="NCBI Taxonomy" id="870487"/>
    <lineage>
        <taxon>Bacteria</taxon>
        <taxon>Pseudomonadati</taxon>
        <taxon>Bacteroidota</taxon>
        <taxon>Flavobacteriia</taxon>
        <taxon>Flavobacteriales</taxon>
        <taxon>Flavobacteriaceae</taxon>
        <taxon>Flavivirga</taxon>
    </lineage>
</organism>
<protein>
    <submittedName>
        <fullName evidence="5">Helix-turn-helix domain-containing protein</fullName>
    </submittedName>
</protein>